<feature type="domain" description="Fibronectin type III-like" evidence="7">
    <location>
        <begin position="668"/>
        <end position="737"/>
    </location>
</feature>
<feature type="chain" id="PRO_5040774045" evidence="6">
    <location>
        <begin position="32"/>
        <end position="749"/>
    </location>
</feature>
<dbReference type="PRINTS" id="PR00133">
    <property type="entry name" value="GLHYDRLASE3"/>
</dbReference>
<dbReference type="Pfam" id="PF00933">
    <property type="entry name" value="Glyco_hydro_3"/>
    <property type="match status" value="1"/>
</dbReference>
<dbReference type="InterPro" id="IPR036962">
    <property type="entry name" value="Glyco_hydro_3_N_sf"/>
</dbReference>
<dbReference type="InterPro" id="IPR019800">
    <property type="entry name" value="Glyco_hydro_3_AS"/>
</dbReference>
<protein>
    <submittedName>
        <fullName evidence="8">Beta-glucosidase</fullName>
        <ecNumber evidence="8">3.2.1.21</ecNumber>
    </submittedName>
</protein>
<dbReference type="SUPFAM" id="SSF51445">
    <property type="entry name" value="(Trans)glycosidases"/>
    <property type="match status" value="1"/>
</dbReference>
<evidence type="ECO:0000256" key="4">
    <source>
        <dbReference type="RuleBase" id="RU361161"/>
    </source>
</evidence>
<dbReference type="InterPro" id="IPR026891">
    <property type="entry name" value="Fn3-like"/>
</dbReference>
<dbReference type="InterPro" id="IPR036881">
    <property type="entry name" value="Glyco_hydro_3_C_sf"/>
</dbReference>
<dbReference type="SMART" id="SM01217">
    <property type="entry name" value="Fn3_like"/>
    <property type="match status" value="1"/>
</dbReference>
<accession>A0A9X0U2J7</accession>
<dbReference type="Pfam" id="PF14310">
    <property type="entry name" value="Fn3-like"/>
    <property type="match status" value="1"/>
</dbReference>
<dbReference type="Pfam" id="PF01915">
    <property type="entry name" value="Glyco_hydro_3_C"/>
    <property type="match status" value="1"/>
</dbReference>
<dbReference type="InterPro" id="IPR001764">
    <property type="entry name" value="Glyco_hydro_3_N"/>
</dbReference>
<dbReference type="EC" id="3.2.1.21" evidence="8"/>
<dbReference type="SUPFAM" id="SSF52279">
    <property type="entry name" value="Beta-D-glucan exohydrolase, C-terminal domain"/>
    <property type="match status" value="1"/>
</dbReference>
<dbReference type="PANTHER" id="PTHR42715:SF10">
    <property type="entry name" value="BETA-GLUCOSIDASE"/>
    <property type="match status" value="1"/>
</dbReference>
<evidence type="ECO:0000256" key="3">
    <source>
        <dbReference type="ARBA" id="ARBA00023277"/>
    </source>
</evidence>
<name>A0A9X0U2J7_9BACT</name>
<dbReference type="GO" id="GO:0005975">
    <property type="term" value="P:carbohydrate metabolic process"/>
    <property type="evidence" value="ECO:0007669"/>
    <property type="project" value="InterPro"/>
</dbReference>
<dbReference type="AlphaFoldDB" id="A0A9X0U2J7"/>
<feature type="signal peptide" evidence="6">
    <location>
        <begin position="1"/>
        <end position="31"/>
    </location>
</feature>
<evidence type="ECO:0000256" key="6">
    <source>
        <dbReference type="SAM" id="SignalP"/>
    </source>
</evidence>
<evidence type="ECO:0000256" key="2">
    <source>
        <dbReference type="ARBA" id="ARBA00022801"/>
    </source>
</evidence>
<dbReference type="InterPro" id="IPR017853">
    <property type="entry name" value="GH"/>
</dbReference>
<proteinExistence type="inferred from homology"/>
<evidence type="ECO:0000313" key="9">
    <source>
        <dbReference type="Proteomes" id="UP000535182"/>
    </source>
</evidence>
<dbReference type="Gene3D" id="2.60.40.10">
    <property type="entry name" value="Immunoglobulins"/>
    <property type="match status" value="1"/>
</dbReference>
<keyword evidence="3" id="KW-0119">Carbohydrate metabolism</keyword>
<dbReference type="Gene3D" id="3.20.20.300">
    <property type="entry name" value="Glycoside hydrolase, family 3, N-terminal domain"/>
    <property type="match status" value="1"/>
</dbReference>
<feature type="region of interest" description="Disordered" evidence="5">
    <location>
        <begin position="403"/>
        <end position="423"/>
    </location>
</feature>
<dbReference type="PROSITE" id="PS51257">
    <property type="entry name" value="PROKAR_LIPOPROTEIN"/>
    <property type="match status" value="1"/>
</dbReference>
<keyword evidence="9" id="KW-1185">Reference proteome</keyword>
<organism evidence="8 9">
    <name type="scientific">Tunturiibacter gelidiferens</name>
    <dbReference type="NCBI Taxonomy" id="3069689"/>
    <lineage>
        <taxon>Bacteria</taxon>
        <taxon>Pseudomonadati</taxon>
        <taxon>Acidobacteriota</taxon>
        <taxon>Terriglobia</taxon>
        <taxon>Terriglobales</taxon>
        <taxon>Acidobacteriaceae</taxon>
        <taxon>Tunturiibacter</taxon>
    </lineage>
</organism>
<dbReference type="RefSeq" id="WP_183974092.1">
    <property type="nucleotide sequence ID" value="NZ_JACHEB010000002.1"/>
</dbReference>
<dbReference type="Proteomes" id="UP000535182">
    <property type="component" value="Unassembled WGS sequence"/>
</dbReference>
<reference evidence="8 9" key="1">
    <citation type="submission" date="2020-08" db="EMBL/GenBank/DDBJ databases">
        <title>Genomic Encyclopedia of Type Strains, Phase IV (KMG-V): Genome sequencing to study the core and pangenomes of soil and plant-associated prokaryotes.</title>
        <authorList>
            <person name="Whitman W."/>
        </authorList>
    </citation>
    <scope>NUCLEOTIDE SEQUENCE [LARGE SCALE GENOMIC DNA]</scope>
    <source>
        <strain evidence="8 9">X5P2</strain>
    </source>
</reference>
<dbReference type="Gene3D" id="3.40.50.1700">
    <property type="entry name" value="Glycoside hydrolase family 3 C-terminal domain"/>
    <property type="match status" value="1"/>
</dbReference>
<keyword evidence="4 8" id="KW-0326">Glycosidase</keyword>
<evidence type="ECO:0000256" key="5">
    <source>
        <dbReference type="SAM" id="MobiDB-lite"/>
    </source>
</evidence>
<dbReference type="InterPro" id="IPR013783">
    <property type="entry name" value="Ig-like_fold"/>
</dbReference>
<dbReference type="InterPro" id="IPR050288">
    <property type="entry name" value="Cellulose_deg_GH3"/>
</dbReference>
<dbReference type="GO" id="GO:0008422">
    <property type="term" value="F:beta-glucosidase activity"/>
    <property type="evidence" value="ECO:0007669"/>
    <property type="project" value="UniProtKB-EC"/>
</dbReference>
<keyword evidence="6" id="KW-0732">Signal</keyword>
<dbReference type="EMBL" id="JACHEB010000002">
    <property type="protein sequence ID" value="MBB5327414.1"/>
    <property type="molecule type" value="Genomic_DNA"/>
</dbReference>
<sequence length="749" mass="79861">MLQPKSKTCTTALATACLCVATACSSFSTQAQNPATTRAWSSPSLPPAQRAALVLKEMTLDEKIAIVHGQGMVGEHPGPSDSNGGAGFSVGVPRLGIPAIQMADAAYGVTRDEANGRYATALPSNLGAASSWDPKAAYEYGALIGTELRAQGYNMSLGGGVNLTREPRNGRTFEYMGEDPLLAGTLDGNVMLGEQDQHVIGDIKHYAINDQESGRYAVNANIDERSMRESDLLAFEIALKTSKAAAVMCAYNRVNGTYACENSYLLKDVLKKDFNFDGFVVSDWGGTHSAAKASHAGLDMEQPDDFYYGSELKKAVTSGEVSQAELDDHVLRILRAEFSAGLVDFPVERKVVDVNHGFEVAQRLAEKSIVLLKNKNAVLPLDPSKQQTIAVIGGHADVGVLSGGGSAQVDSPGGNPIPPPPPGSGPFDSMIRPAWLRDAPLSAIQAALPNAKVTYNSGEDLAAASELAHRSDVAIVFGYQWEAETKDLETLSLDPKQNELIEAVAKANPKTIVVLETGTAATMPWAGQVSGIVEAWYPGIRGAEAIAAVLSGKINPSGKLAATFPLRDADLPHPVLVKPPDASELKLEDTMNAIMAEMGAGLPPFQIYYDEKLKVGYKWYDAENKDVLFPFGHGLSYTTYSYSDLKIAADTLTVSFAVKNTGQRAGEEIAQVYASLPSSAGEPPRRLVGWANLALQPGESKVAEVHIDPKMLQVFDEKTDTWKAVPGSYTLSVGASSRDLPLHEVVKLP</sequence>
<evidence type="ECO:0000256" key="1">
    <source>
        <dbReference type="ARBA" id="ARBA00005336"/>
    </source>
</evidence>
<gene>
    <name evidence="8" type="ORF">HDF14_001019</name>
</gene>
<dbReference type="PANTHER" id="PTHR42715">
    <property type="entry name" value="BETA-GLUCOSIDASE"/>
    <property type="match status" value="1"/>
</dbReference>
<evidence type="ECO:0000259" key="7">
    <source>
        <dbReference type="SMART" id="SM01217"/>
    </source>
</evidence>
<dbReference type="InterPro" id="IPR002772">
    <property type="entry name" value="Glyco_hydro_3_C"/>
</dbReference>
<dbReference type="PROSITE" id="PS00775">
    <property type="entry name" value="GLYCOSYL_HYDROL_F3"/>
    <property type="match status" value="1"/>
</dbReference>
<keyword evidence="2 4" id="KW-0378">Hydrolase</keyword>
<comment type="caution">
    <text evidence="8">The sequence shown here is derived from an EMBL/GenBank/DDBJ whole genome shotgun (WGS) entry which is preliminary data.</text>
</comment>
<evidence type="ECO:0000313" key="8">
    <source>
        <dbReference type="EMBL" id="MBB5327414.1"/>
    </source>
</evidence>
<comment type="similarity">
    <text evidence="1 4">Belongs to the glycosyl hydrolase 3 family.</text>
</comment>